<sequence length="380" mass="42280">MPTIYEMKENLSQLGSLLTTVSEEIRSKVGDPGVNIEELRGLKDKQKHYKERFDLLNDEIGQLEDEQRDKLQKQNPVGYATDEQRMVAAKADYLRSLWDKKAPAAETRALIGLPGNDVSGGNKLLPTTMSNTLIAEPYAKNPMRAVSRIMRATKLELPKITFNFADDSFITDKDTAKEMEAKGDTVSFSPNKVKVFVDVSETVLRGTDTDLVAHIENALQSGLATKEKKVMFAATPAIGEEKMSFYSTPNAVKTVNGGDMFEAITNALADLHEDYRENAKVTMRYADYVKMIKTLANGSATLYSVQPEQIIGAPVIFCDYATKPIVGDFNYSVINYDLETLFEQDKNVKSGIESFVLTAYLDHRLLLSSAFRVAEVKVTP</sequence>
<evidence type="ECO:0000313" key="5">
    <source>
        <dbReference type="Proteomes" id="UP000014020"/>
    </source>
</evidence>
<protein>
    <recommendedName>
        <fullName evidence="3">Phage capsid-like C-terminal domain-containing protein</fullName>
    </recommendedName>
</protein>
<evidence type="ECO:0000259" key="3">
    <source>
        <dbReference type="Pfam" id="PF05065"/>
    </source>
</evidence>
<dbReference type="PATRIC" id="fig|1053236.3.peg.627"/>
<keyword evidence="2" id="KW-0175">Coiled coil</keyword>
<gene>
    <name evidence="4" type="ORF">IK1_06035</name>
</gene>
<dbReference type="RefSeq" id="WP_016119054.1">
    <property type="nucleotide sequence ID" value="NZ_KB976673.1"/>
</dbReference>
<dbReference type="Proteomes" id="UP000014020">
    <property type="component" value="Unassembled WGS sequence"/>
</dbReference>
<dbReference type="InterPro" id="IPR054612">
    <property type="entry name" value="Phage_capsid-like_C"/>
</dbReference>
<dbReference type="NCBIfam" id="TIGR01554">
    <property type="entry name" value="major_cap_HK97"/>
    <property type="match status" value="1"/>
</dbReference>
<comment type="subcellular location">
    <subcellularLocation>
        <location evidence="1">Virion</location>
    </subcellularLocation>
</comment>
<evidence type="ECO:0000313" key="4">
    <source>
        <dbReference type="EMBL" id="EOP46626.1"/>
    </source>
</evidence>
<dbReference type="AlphaFoldDB" id="R8NJB2"/>
<reference evidence="5" key="1">
    <citation type="submission" date="2012-12" db="EMBL/GenBank/DDBJ databases">
        <title>The genome sequence of Bacillus cereus VD146.</title>
        <authorList>
            <consortium name="The Broad Institute Genome Sequencing Platform"/>
            <consortium name="The Broad Institute Genome Sequencing Center for Infectious Disease"/>
            <person name="Feldgarden M."/>
            <person name="Van der Auwera G.A."/>
            <person name="Mahillon J."/>
            <person name="Duprez V."/>
            <person name="Timmery S."/>
            <person name="Mattelet C."/>
            <person name="Dierick K."/>
            <person name="Sun M."/>
            <person name="Yu Z."/>
            <person name="Zhu L."/>
            <person name="Hu X."/>
            <person name="Shank E.B."/>
            <person name="Swiecicka I."/>
            <person name="Hansen B.M."/>
            <person name="Andrup L."/>
            <person name="Walker B."/>
            <person name="Young S.K."/>
            <person name="Zeng Q."/>
            <person name="Gargeya S."/>
            <person name="Fitzgerald M."/>
            <person name="Haas B."/>
            <person name="Abouelleil A."/>
            <person name="Alvarado L."/>
            <person name="Arachchi H.M."/>
            <person name="Berlin A.M."/>
            <person name="Chapman S.B."/>
            <person name="Dewar J."/>
            <person name="Goldberg J."/>
            <person name="Griggs A."/>
            <person name="Gujja S."/>
            <person name="Hansen M."/>
            <person name="Howarth C."/>
            <person name="Imamovic A."/>
            <person name="Larimer J."/>
            <person name="McCowan C."/>
            <person name="Murphy C."/>
            <person name="Neiman D."/>
            <person name="Pearson M."/>
            <person name="Priest M."/>
            <person name="Roberts A."/>
            <person name="Saif S."/>
            <person name="Shea T."/>
            <person name="Sisk P."/>
            <person name="Sykes S."/>
            <person name="Wortman J."/>
            <person name="Nusbaum C."/>
            <person name="Birren B."/>
        </authorList>
    </citation>
    <scope>NUCLEOTIDE SEQUENCE [LARGE SCALE GENOMIC DNA]</scope>
    <source>
        <strain evidence="5">VD146</strain>
    </source>
</reference>
<accession>R8NJB2</accession>
<evidence type="ECO:0000256" key="1">
    <source>
        <dbReference type="ARBA" id="ARBA00004328"/>
    </source>
</evidence>
<dbReference type="InterPro" id="IPR024455">
    <property type="entry name" value="Phage_capsid"/>
</dbReference>
<organism evidence="4 5">
    <name type="scientific">Bacillus cereus (strain VD146)</name>
    <dbReference type="NCBI Taxonomy" id="1053236"/>
    <lineage>
        <taxon>Bacteria</taxon>
        <taxon>Bacillati</taxon>
        <taxon>Bacillota</taxon>
        <taxon>Bacilli</taxon>
        <taxon>Bacillales</taxon>
        <taxon>Bacillaceae</taxon>
        <taxon>Bacillus</taxon>
        <taxon>Bacillus cereus group</taxon>
    </lineage>
</organism>
<dbReference type="SUPFAM" id="SSF56563">
    <property type="entry name" value="Major capsid protein gp5"/>
    <property type="match status" value="1"/>
</dbReference>
<proteinExistence type="predicted"/>
<feature type="coiled-coil region" evidence="2">
    <location>
        <begin position="39"/>
        <end position="66"/>
    </location>
</feature>
<dbReference type="HOGENOM" id="CLU_062189_0_0_9"/>
<comment type="caution">
    <text evidence="4">The sequence shown here is derived from an EMBL/GenBank/DDBJ whole genome shotgun (WGS) entry which is preliminary data.</text>
</comment>
<evidence type="ECO:0000256" key="2">
    <source>
        <dbReference type="SAM" id="Coils"/>
    </source>
</evidence>
<name>R8NJB2_BACCX</name>
<dbReference type="Pfam" id="PF05065">
    <property type="entry name" value="Phage_capsid"/>
    <property type="match status" value="1"/>
</dbReference>
<dbReference type="EMBL" id="AHFE01000014">
    <property type="protein sequence ID" value="EOP46626.1"/>
    <property type="molecule type" value="Genomic_DNA"/>
</dbReference>
<feature type="domain" description="Phage capsid-like C-terminal" evidence="3">
    <location>
        <begin position="122"/>
        <end position="374"/>
    </location>
</feature>